<evidence type="ECO:0000256" key="1">
    <source>
        <dbReference type="ARBA" id="ARBA00004141"/>
    </source>
</evidence>
<reference evidence="8" key="1">
    <citation type="journal article" date="2024" name="Int. J. Syst. Evol. Microbiol.">
        <title>Methylomarinovum tepidoasis sp. nov., a moderately thermophilic methanotroph of the family Methylothermaceae isolated from a deep-sea hydrothermal field.</title>
        <authorList>
            <person name="Hirayama H."/>
            <person name="Takaki Y."/>
            <person name="Abe M."/>
            <person name="Miyazaki M."/>
            <person name="Uematsu K."/>
            <person name="Matsui Y."/>
            <person name="Takai K."/>
        </authorList>
    </citation>
    <scope>NUCLEOTIDE SEQUENCE [LARGE SCALE GENOMIC DNA]</scope>
    <source>
        <strain evidence="8">IN45</strain>
    </source>
</reference>
<dbReference type="PANTHER" id="PTHR12608">
    <property type="entry name" value="TRANSMEMBRANE PROTEIN HTP-1 RELATED"/>
    <property type="match status" value="1"/>
</dbReference>
<feature type="transmembrane region" description="Helical" evidence="6">
    <location>
        <begin position="146"/>
        <end position="166"/>
    </location>
</feature>
<keyword evidence="8" id="KW-1185">Reference proteome</keyword>
<dbReference type="AlphaFoldDB" id="A0AAU9C393"/>
<gene>
    <name evidence="7" type="ORF">MIN45_P0219</name>
</gene>
<keyword evidence="4 6" id="KW-1133">Transmembrane helix</keyword>
<feature type="transmembrane region" description="Helical" evidence="6">
    <location>
        <begin position="107"/>
        <end position="126"/>
    </location>
</feature>
<dbReference type="KEGG" id="meiy:MIN45_P0219"/>
<comment type="similarity">
    <text evidence="2 6">Belongs to the GDT1 family.</text>
</comment>
<dbReference type="Proteomes" id="UP001321450">
    <property type="component" value="Chromosome"/>
</dbReference>
<dbReference type="PANTHER" id="PTHR12608:SF1">
    <property type="entry name" value="TRANSMEMBRANE PROTEIN 165"/>
    <property type="match status" value="1"/>
</dbReference>
<accession>A0AAU9C393</accession>
<proteinExistence type="inferred from homology"/>
<protein>
    <recommendedName>
        <fullName evidence="6">GDT1 family protein</fullName>
    </recommendedName>
</protein>
<evidence type="ECO:0000256" key="3">
    <source>
        <dbReference type="ARBA" id="ARBA00022692"/>
    </source>
</evidence>
<evidence type="ECO:0000256" key="2">
    <source>
        <dbReference type="ARBA" id="ARBA00009190"/>
    </source>
</evidence>
<name>A0AAU9C393_9GAMM</name>
<dbReference type="GO" id="GO:0046873">
    <property type="term" value="F:metal ion transmembrane transporter activity"/>
    <property type="evidence" value="ECO:0007669"/>
    <property type="project" value="InterPro"/>
</dbReference>
<evidence type="ECO:0000256" key="6">
    <source>
        <dbReference type="RuleBase" id="RU365102"/>
    </source>
</evidence>
<dbReference type="EMBL" id="AP024718">
    <property type="protein sequence ID" value="BCX87852.1"/>
    <property type="molecule type" value="Genomic_DNA"/>
</dbReference>
<feature type="transmembrane region" description="Helical" evidence="6">
    <location>
        <begin position="178"/>
        <end position="198"/>
    </location>
</feature>
<sequence length="219" mass="23158">MEADWLTWGRSETLAAAAAFALVFLAEFGDKSQLVCMTLAARHRPWPVLLGAVVAFALLDALAVVFGATVAGWLPRWLVGLAVGLLFAGFGIHALTAGEEADGDEVVAARSGHGIFFTTFALIFMAEFGDKTQLAVAGLSLASPPQAVWAGATAALAATSALGVAAGRTLLRYLSLTWIHRLGGIVFLILATLVLLHTQPWARIGAWLRQCWEAFQASI</sequence>
<evidence type="ECO:0000313" key="8">
    <source>
        <dbReference type="Proteomes" id="UP001321450"/>
    </source>
</evidence>
<dbReference type="RefSeq" id="WP_286292828.1">
    <property type="nucleotide sequence ID" value="NZ_AP024718.1"/>
</dbReference>
<organism evidence="7 8">
    <name type="scientific">Methylomarinovum tepidoasis</name>
    <dbReference type="NCBI Taxonomy" id="2840183"/>
    <lineage>
        <taxon>Bacteria</taxon>
        <taxon>Pseudomonadati</taxon>
        <taxon>Pseudomonadota</taxon>
        <taxon>Gammaproteobacteria</taxon>
        <taxon>Methylococcales</taxon>
        <taxon>Methylothermaceae</taxon>
        <taxon>Methylomarinovum</taxon>
    </lineage>
</organism>
<dbReference type="Pfam" id="PF01169">
    <property type="entry name" value="GDT1"/>
    <property type="match status" value="2"/>
</dbReference>
<keyword evidence="3 6" id="KW-0812">Transmembrane</keyword>
<feature type="transmembrane region" description="Helical" evidence="6">
    <location>
        <begin position="48"/>
        <end position="71"/>
    </location>
</feature>
<dbReference type="GO" id="GO:0016020">
    <property type="term" value="C:membrane"/>
    <property type="evidence" value="ECO:0007669"/>
    <property type="project" value="UniProtKB-SubCell"/>
</dbReference>
<evidence type="ECO:0000313" key="7">
    <source>
        <dbReference type="EMBL" id="BCX87852.1"/>
    </source>
</evidence>
<evidence type="ECO:0000256" key="5">
    <source>
        <dbReference type="ARBA" id="ARBA00023136"/>
    </source>
</evidence>
<comment type="subcellular location">
    <subcellularLocation>
        <location evidence="1 6">Membrane</location>
        <topology evidence="1 6">Multi-pass membrane protein</topology>
    </subcellularLocation>
</comment>
<evidence type="ECO:0000256" key="4">
    <source>
        <dbReference type="ARBA" id="ARBA00022989"/>
    </source>
</evidence>
<keyword evidence="5 6" id="KW-0472">Membrane</keyword>
<dbReference type="InterPro" id="IPR001727">
    <property type="entry name" value="GDT1-like"/>
</dbReference>
<feature type="transmembrane region" description="Helical" evidence="6">
    <location>
        <begin position="77"/>
        <end position="95"/>
    </location>
</feature>